<dbReference type="InterPro" id="IPR032358">
    <property type="entry name" value="DUF4867"/>
</dbReference>
<sequence length="213" mass="23582">MISKSVFDPEFADYGKVVEGYDFTALLGVLRQISPKPEDAVIYVPSVEELEALPVCQELSDRAYGGMPIQIGYCNGSNTKLNSLEYHRDSEINIADDDMILLLGREQDIQNGQYDTAKVKAFRVPKGCAVEVYATTLHYAPCEGNRGAGFRVVVVLPKGTNTEKPAFTPVCEEDRWMTARNKWLLTLPGTEDAEKGAYVGLTGENIDIESHIR</sequence>
<dbReference type="EMBL" id="JACRSQ010000018">
    <property type="protein sequence ID" value="MBC8544249.1"/>
    <property type="molecule type" value="Genomic_DNA"/>
</dbReference>
<reference evidence="1" key="1">
    <citation type="submission" date="2020-08" db="EMBL/GenBank/DDBJ databases">
        <title>Genome public.</title>
        <authorList>
            <person name="Liu C."/>
            <person name="Sun Q."/>
        </authorList>
    </citation>
    <scope>NUCLEOTIDE SEQUENCE</scope>
    <source>
        <strain evidence="1">NSJ-32</strain>
    </source>
</reference>
<evidence type="ECO:0000313" key="2">
    <source>
        <dbReference type="Proteomes" id="UP000657006"/>
    </source>
</evidence>
<organism evidence="1 2">
    <name type="scientific">Bianquea renquensis</name>
    <dbReference type="NCBI Taxonomy" id="2763661"/>
    <lineage>
        <taxon>Bacteria</taxon>
        <taxon>Bacillati</taxon>
        <taxon>Bacillota</taxon>
        <taxon>Clostridia</taxon>
        <taxon>Eubacteriales</taxon>
        <taxon>Bianqueaceae</taxon>
        <taxon>Bianquea</taxon>
    </lineage>
</organism>
<evidence type="ECO:0000313" key="1">
    <source>
        <dbReference type="EMBL" id="MBC8544249.1"/>
    </source>
</evidence>
<protein>
    <submittedName>
        <fullName evidence="1">DUF4867 family protein</fullName>
    </submittedName>
</protein>
<dbReference type="RefSeq" id="WP_177714594.1">
    <property type="nucleotide sequence ID" value="NZ_JACRSQ010000018.1"/>
</dbReference>
<dbReference type="Proteomes" id="UP000657006">
    <property type="component" value="Unassembled WGS sequence"/>
</dbReference>
<comment type="caution">
    <text evidence="1">The sequence shown here is derived from an EMBL/GenBank/DDBJ whole genome shotgun (WGS) entry which is preliminary data.</text>
</comment>
<dbReference type="AlphaFoldDB" id="A0A926I1H4"/>
<proteinExistence type="predicted"/>
<accession>A0A926I1H4</accession>
<dbReference type="Pfam" id="PF16161">
    <property type="entry name" value="DUF4867"/>
    <property type="match status" value="1"/>
</dbReference>
<name>A0A926I1H4_9FIRM</name>
<keyword evidence="2" id="KW-1185">Reference proteome</keyword>
<gene>
    <name evidence="1" type="ORF">H8730_11940</name>
</gene>